<name>A0A1C3EQD6_9PLAN</name>
<dbReference type="OrthoDB" id="5636623at2"/>
<dbReference type="AlphaFoldDB" id="A0A1C3EQD6"/>
<keyword evidence="1" id="KW-0472">Membrane</keyword>
<dbReference type="Pfam" id="PF04367">
    <property type="entry name" value="DUF502"/>
    <property type="match status" value="1"/>
</dbReference>
<keyword evidence="1" id="KW-0812">Transmembrane</keyword>
<evidence type="ECO:0000313" key="3">
    <source>
        <dbReference type="Proteomes" id="UP000094828"/>
    </source>
</evidence>
<organism evidence="2 3">
    <name type="scientific">Planctopirus hydrillae</name>
    <dbReference type="NCBI Taxonomy" id="1841610"/>
    <lineage>
        <taxon>Bacteria</taxon>
        <taxon>Pseudomonadati</taxon>
        <taxon>Planctomycetota</taxon>
        <taxon>Planctomycetia</taxon>
        <taxon>Planctomycetales</taxon>
        <taxon>Planctomycetaceae</taxon>
        <taxon>Planctopirus</taxon>
    </lineage>
</organism>
<gene>
    <name evidence="2" type="ORF">A6X21_16665</name>
</gene>
<sequence length="239" mass="25214">MSHDPAPAAQPPRTYPERVGITFVTGLIGLLPLALTLAVLVWVVRLIHDLFGPLSPFGKALMSIGMPLVACETTAYLIGILGVVLAIYGMGALVENGMGGGWQRMIDHGLRRIPALGTIYDASKHVTSLFDRKKDSLQSMTPVMCFFGDGSDIGTPALMPTSELVHFGGEAYHIVILPTAPVPFGGALLCVKQAWVKPANCSLEDLVGIYVSMGVTAPKSLSKPATPIGPEPAAPLEKS</sequence>
<dbReference type="EMBL" id="LYDR01000033">
    <property type="protein sequence ID" value="ODA35448.1"/>
    <property type="molecule type" value="Genomic_DNA"/>
</dbReference>
<accession>A0A1C3EQD6</accession>
<keyword evidence="3" id="KW-1185">Reference proteome</keyword>
<feature type="transmembrane region" description="Helical" evidence="1">
    <location>
        <begin position="21"/>
        <end position="44"/>
    </location>
</feature>
<dbReference type="STRING" id="1841610.A6X21_16665"/>
<dbReference type="InterPro" id="IPR007462">
    <property type="entry name" value="COV1-like"/>
</dbReference>
<dbReference type="Proteomes" id="UP000094828">
    <property type="component" value="Unassembled WGS sequence"/>
</dbReference>
<feature type="transmembrane region" description="Helical" evidence="1">
    <location>
        <begin position="64"/>
        <end position="88"/>
    </location>
</feature>
<evidence type="ECO:0000313" key="2">
    <source>
        <dbReference type="EMBL" id="ODA35448.1"/>
    </source>
</evidence>
<evidence type="ECO:0000256" key="1">
    <source>
        <dbReference type="SAM" id="Phobius"/>
    </source>
</evidence>
<proteinExistence type="predicted"/>
<dbReference type="RefSeq" id="WP_068845928.1">
    <property type="nucleotide sequence ID" value="NZ_LYDR01000033.1"/>
</dbReference>
<dbReference type="PANTHER" id="PTHR31876:SF26">
    <property type="entry name" value="PROTEIN LIKE COV 2"/>
    <property type="match status" value="1"/>
</dbReference>
<protein>
    <recommendedName>
        <fullName evidence="4">DUF502 domain-containing protein</fullName>
    </recommendedName>
</protein>
<dbReference type="PANTHER" id="PTHR31876">
    <property type="entry name" value="COV-LIKE PROTEIN 1"/>
    <property type="match status" value="1"/>
</dbReference>
<evidence type="ECO:0008006" key="4">
    <source>
        <dbReference type="Google" id="ProtNLM"/>
    </source>
</evidence>
<comment type="caution">
    <text evidence="2">The sequence shown here is derived from an EMBL/GenBank/DDBJ whole genome shotgun (WGS) entry which is preliminary data.</text>
</comment>
<reference evidence="2 3" key="1">
    <citation type="submission" date="2016-05" db="EMBL/GenBank/DDBJ databases">
        <title>Genomic and physiological characterization of Planctopirus sp. isolated from fresh water lake.</title>
        <authorList>
            <person name="Subhash Y."/>
            <person name="Ramana C."/>
        </authorList>
    </citation>
    <scope>NUCLEOTIDE SEQUENCE [LARGE SCALE GENOMIC DNA]</scope>
    <source>
        <strain evidence="2 3">JC280</strain>
    </source>
</reference>
<keyword evidence="1" id="KW-1133">Transmembrane helix</keyword>